<proteinExistence type="predicted"/>
<feature type="domain" description="MobA/VirD2-like nuclease" evidence="2">
    <location>
        <begin position="63"/>
        <end position="172"/>
    </location>
</feature>
<dbReference type="Pfam" id="PF03432">
    <property type="entry name" value="Relaxase"/>
    <property type="match status" value="1"/>
</dbReference>
<evidence type="ECO:0000256" key="1">
    <source>
        <dbReference type="SAM" id="MobiDB-lite"/>
    </source>
</evidence>
<dbReference type="Proteomes" id="UP001225356">
    <property type="component" value="Unassembled WGS sequence"/>
</dbReference>
<sequence length="486" mass="52807">MNAKIRVPYGDDLPGLIGYLFGPGKANEHTDPHLVASSEHVELAGAPRFQQPGELQAAKIELDRTRRTLGSDIAGGYVWHCSLSLPPDDRQLTDAEWGEIAREVIRRLGFDTSTGKAPCRWIAVRHGLSTGGNDHIHLAVNLVREDGTKANTFKDFVKVSKACAEFERRYALQVVDGRPGAGMPGLKRGEMERARREGRDEPDRLRLARSVRACATAAQDEAEFVRRLRRAGVLARPRYAPGGRQAVIGYSVALRPDDGASPIWYGGGKLAADLTLTRLREGWHSTPDGLRNAASAWRTPNSRPQTAPERTVYGGHTWEQAAQVVTHVRAQLAQVPVDDLDAWASAARQTAGVLAAWSSRLETRGAGPLAKAANALARSAQTSPATPRRSPHRSAVRDLRGVAIVALQATPRGRGDSGQVMLLRQLTRLMEAIHDAHLARGQARQAQLLAAVAREDLAGLHRTIGLPIEAGVPAQARREAFELDLH</sequence>
<protein>
    <recommendedName>
        <fullName evidence="2">MobA/VirD2-like nuclease domain-containing protein</fullName>
    </recommendedName>
</protein>
<feature type="compositionally biased region" description="Basic and acidic residues" evidence="1">
    <location>
        <begin position="187"/>
        <end position="202"/>
    </location>
</feature>
<organism evidence="3 4">
    <name type="scientific">Streptosporangium lutulentum</name>
    <dbReference type="NCBI Taxonomy" id="1461250"/>
    <lineage>
        <taxon>Bacteria</taxon>
        <taxon>Bacillati</taxon>
        <taxon>Actinomycetota</taxon>
        <taxon>Actinomycetes</taxon>
        <taxon>Streptosporangiales</taxon>
        <taxon>Streptosporangiaceae</taxon>
        <taxon>Streptosporangium</taxon>
    </lineage>
</organism>
<reference evidence="3 4" key="1">
    <citation type="submission" date="2023-07" db="EMBL/GenBank/DDBJ databases">
        <title>Sequencing the genomes of 1000 actinobacteria strains.</title>
        <authorList>
            <person name="Klenk H.-P."/>
        </authorList>
    </citation>
    <scope>NUCLEOTIDE SEQUENCE [LARGE SCALE GENOMIC DNA]</scope>
    <source>
        <strain evidence="3 4">DSM 46740</strain>
    </source>
</reference>
<dbReference type="InterPro" id="IPR005094">
    <property type="entry name" value="Endonuclease_MobA/VirD2"/>
</dbReference>
<dbReference type="EMBL" id="JAUSQU010000003">
    <property type="protein sequence ID" value="MDP9850374.1"/>
    <property type="molecule type" value="Genomic_DNA"/>
</dbReference>
<accession>A0ABT9QWP4</accession>
<evidence type="ECO:0000313" key="3">
    <source>
        <dbReference type="EMBL" id="MDP9850374.1"/>
    </source>
</evidence>
<name>A0ABT9QWP4_9ACTN</name>
<feature type="region of interest" description="Disordered" evidence="1">
    <location>
        <begin position="181"/>
        <end position="202"/>
    </location>
</feature>
<dbReference type="RefSeq" id="WP_307569353.1">
    <property type="nucleotide sequence ID" value="NZ_JAUSQU010000003.1"/>
</dbReference>
<evidence type="ECO:0000259" key="2">
    <source>
        <dbReference type="Pfam" id="PF03432"/>
    </source>
</evidence>
<keyword evidence="4" id="KW-1185">Reference proteome</keyword>
<gene>
    <name evidence="3" type="ORF">J2853_009670</name>
</gene>
<evidence type="ECO:0000313" key="4">
    <source>
        <dbReference type="Proteomes" id="UP001225356"/>
    </source>
</evidence>
<comment type="caution">
    <text evidence="3">The sequence shown here is derived from an EMBL/GenBank/DDBJ whole genome shotgun (WGS) entry which is preliminary data.</text>
</comment>